<feature type="transmembrane region" description="Helical" evidence="5">
    <location>
        <begin position="179"/>
        <end position="198"/>
    </location>
</feature>
<sequence>METGYAVLSLILTVFVYIGAKKMHRRWTYVWFSPLVVAPIVLILFVKGSGIRYETYWSGSQWISDLLGPATVAFAVPLYKNWEIMKKHAVEIVTSCLAGILIAVGSTCLFAWAAHLSPMLITSLAPRSVTTPFAMDISSRVGGQSSLTAVFVMVTGITGTVIGPWLLRQRALRSSISRGVMLGVSAHGGGTALAFTVGPLEGTVSSLSMILTAVVSLGLIPVLLTL</sequence>
<dbReference type="PANTHER" id="PTHR30249">
    <property type="entry name" value="PUTATIVE SEROTONIN TRANSPORTER"/>
    <property type="match status" value="1"/>
</dbReference>
<accession>A0A074LMB7</accession>
<evidence type="ECO:0000256" key="4">
    <source>
        <dbReference type="ARBA" id="ARBA00023136"/>
    </source>
</evidence>
<comment type="subcellular location">
    <subcellularLocation>
        <location evidence="1">Membrane</location>
        <topology evidence="1">Multi-pass membrane protein</topology>
    </subcellularLocation>
</comment>
<dbReference type="EMBL" id="JMIR01000013">
    <property type="protein sequence ID" value="KEO83251.1"/>
    <property type="molecule type" value="Genomic_DNA"/>
</dbReference>
<evidence type="ECO:0000256" key="1">
    <source>
        <dbReference type="ARBA" id="ARBA00004141"/>
    </source>
</evidence>
<feature type="transmembrane region" description="Helical" evidence="5">
    <location>
        <begin position="92"/>
        <end position="114"/>
    </location>
</feature>
<keyword evidence="3 5" id="KW-1133">Transmembrane helix</keyword>
<dbReference type="AlphaFoldDB" id="A0A074LMB7"/>
<reference evidence="6 7" key="1">
    <citation type="journal article" date="2013" name="Int. J. Syst. Evol. Microbiol.">
        <title>Tumebacillus flagellatus sp. nov., an alpha-amylase/pullulanase-producing bacterium isolated from cassava wastewater.</title>
        <authorList>
            <person name="Wang Q."/>
            <person name="Xie N."/>
            <person name="Qin Y."/>
            <person name="Shen N."/>
            <person name="Zhu J."/>
            <person name="Mi H."/>
            <person name="Huang R."/>
        </authorList>
    </citation>
    <scope>NUCLEOTIDE SEQUENCE [LARGE SCALE GENOMIC DNA]</scope>
    <source>
        <strain evidence="6 7">GST4</strain>
    </source>
</reference>
<keyword evidence="2 5" id="KW-0812">Transmembrane</keyword>
<dbReference type="InterPro" id="IPR007300">
    <property type="entry name" value="CidB/LrgB"/>
</dbReference>
<name>A0A074LMB7_9BACL</name>
<dbReference type="Pfam" id="PF04172">
    <property type="entry name" value="LrgB"/>
    <property type="match status" value="1"/>
</dbReference>
<protein>
    <submittedName>
        <fullName evidence="6">LrgB</fullName>
    </submittedName>
</protein>
<evidence type="ECO:0000313" key="6">
    <source>
        <dbReference type="EMBL" id="KEO83251.1"/>
    </source>
</evidence>
<evidence type="ECO:0000313" key="7">
    <source>
        <dbReference type="Proteomes" id="UP000027931"/>
    </source>
</evidence>
<keyword evidence="4 5" id="KW-0472">Membrane</keyword>
<feature type="transmembrane region" description="Helical" evidence="5">
    <location>
        <begin position="30"/>
        <end position="50"/>
    </location>
</feature>
<feature type="transmembrane region" description="Helical" evidence="5">
    <location>
        <begin position="147"/>
        <end position="167"/>
    </location>
</feature>
<evidence type="ECO:0000256" key="2">
    <source>
        <dbReference type="ARBA" id="ARBA00022692"/>
    </source>
</evidence>
<evidence type="ECO:0000256" key="5">
    <source>
        <dbReference type="SAM" id="Phobius"/>
    </source>
</evidence>
<comment type="caution">
    <text evidence="6">The sequence shown here is derived from an EMBL/GenBank/DDBJ whole genome shotgun (WGS) entry which is preliminary data.</text>
</comment>
<keyword evidence="7" id="KW-1185">Reference proteome</keyword>
<evidence type="ECO:0000256" key="3">
    <source>
        <dbReference type="ARBA" id="ARBA00022989"/>
    </source>
</evidence>
<feature type="transmembrane region" description="Helical" evidence="5">
    <location>
        <begin position="204"/>
        <end position="224"/>
    </location>
</feature>
<dbReference type="GO" id="GO:0016020">
    <property type="term" value="C:membrane"/>
    <property type="evidence" value="ECO:0007669"/>
    <property type="project" value="UniProtKB-SubCell"/>
</dbReference>
<feature type="transmembrane region" description="Helical" evidence="5">
    <location>
        <begin position="62"/>
        <end position="80"/>
    </location>
</feature>
<dbReference type="PANTHER" id="PTHR30249:SF3">
    <property type="entry name" value="MUREIN HYDROLASE EXPORT REGULATOR"/>
    <property type="match status" value="1"/>
</dbReference>
<organism evidence="6 7">
    <name type="scientific">Tumebacillus flagellatus</name>
    <dbReference type="NCBI Taxonomy" id="1157490"/>
    <lineage>
        <taxon>Bacteria</taxon>
        <taxon>Bacillati</taxon>
        <taxon>Bacillota</taxon>
        <taxon>Bacilli</taxon>
        <taxon>Bacillales</taxon>
        <taxon>Alicyclobacillaceae</taxon>
        <taxon>Tumebacillus</taxon>
    </lineage>
</organism>
<proteinExistence type="predicted"/>
<gene>
    <name evidence="6" type="ORF">EL26_11210</name>
</gene>
<dbReference type="eggNOG" id="COG1346">
    <property type="taxonomic scope" value="Bacteria"/>
</dbReference>
<feature type="transmembrane region" description="Helical" evidence="5">
    <location>
        <begin position="6"/>
        <end position="23"/>
    </location>
</feature>
<dbReference type="RefSeq" id="WP_038087995.1">
    <property type="nucleotide sequence ID" value="NZ_JMIR01000013.1"/>
</dbReference>
<dbReference type="OrthoDB" id="9811701at2"/>
<dbReference type="STRING" id="1157490.EL26_11210"/>
<dbReference type="Proteomes" id="UP000027931">
    <property type="component" value="Unassembled WGS sequence"/>
</dbReference>